<name>A0A4R5PPI3_9HYPH</name>
<dbReference type="EMBL" id="SMSI01000001">
    <property type="protein sequence ID" value="TDH38838.1"/>
    <property type="molecule type" value="Genomic_DNA"/>
</dbReference>
<comment type="caution">
    <text evidence="2">The sequence shown here is derived from an EMBL/GenBank/DDBJ whole genome shotgun (WGS) entry which is preliminary data.</text>
</comment>
<evidence type="ECO:0000256" key="1">
    <source>
        <dbReference type="SAM" id="Phobius"/>
    </source>
</evidence>
<dbReference type="Proteomes" id="UP000295131">
    <property type="component" value="Unassembled WGS sequence"/>
</dbReference>
<keyword evidence="1" id="KW-0472">Membrane</keyword>
<organism evidence="2 3">
    <name type="scientific">Pseudohoeflea suaedae</name>
    <dbReference type="NCBI Taxonomy" id="877384"/>
    <lineage>
        <taxon>Bacteria</taxon>
        <taxon>Pseudomonadati</taxon>
        <taxon>Pseudomonadota</taxon>
        <taxon>Alphaproteobacteria</taxon>
        <taxon>Hyphomicrobiales</taxon>
        <taxon>Rhizobiaceae</taxon>
        <taxon>Pseudohoeflea</taxon>
    </lineage>
</organism>
<feature type="transmembrane region" description="Helical" evidence="1">
    <location>
        <begin position="60"/>
        <end position="83"/>
    </location>
</feature>
<keyword evidence="1" id="KW-0812">Transmembrane</keyword>
<protein>
    <submittedName>
        <fullName evidence="2">Uncharacterized protein</fullName>
    </submittedName>
</protein>
<evidence type="ECO:0000313" key="2">
    <source>
        <dbReference type="EMBL" id="TDH38838.1"/>
    </source>
</evidence>
<proteinExistence type="predicted"/>
<reference evidence="2 3" key="1">
    <citation type="journal article" date="2013" name="Int. J. Syst. Evol. Microbiol.">
        <title>Hoeflea suaedae sp. nov., an endophytic bacterium isolated from the root of the halophyte Suaeda maritima.</title>
        <authorList>
            <person name="Chung E.J."/>
            <person name="Park J.A."/>
            <person name="Pramanik P."/>
            <person name="Bibi F."/>
            <person name="Jeon C.O."/>
            <person name="Chung Y.R."/>
        </authorList>
    </citation>
    <scope>NUCLEOTIDE SEQUENCE [LARGE SCALE GENOMIC DNA]</scope>
    <source>
        <strain evidence="2 3">YC6898</strain>
    </source>
</reference>
<feature type="transmembrane region" description="Helical" evidence="1">
    <location>
        <begin position="20"/>
        <end position="40"/>
    </location>
</feature>
<gene>
    <name evidence="2" type="ORF">E2A64_07020</name>
</gene>
<dbReference type="AlphaFoldDB" id="A0A4R5PPI3"/>
<dbReference type="RefSeq" id="WP_133283672.1">
    <property type="nucleotide sequence ID" value="NZ_SMSI01000001.1"/>
</dbReference>
<sequence>MGDEDLKARREKVIQTKADITGNISSTCRFVGFGLLAIFYTIQTGDSGYAQAVRLSLGWWLWIVGVSGAITILLDYLQYVFAWRSVASALADPEYLYDTKSLSYCSWTTLFILKQCASVFGVAALCAVVIFSDFCV</sequence>
<keyword evidence="3" id="KW-1185">Reference proteome</keyword>
<keyword evidence="1" id="KW-1133">Transmembrane helix</keyword>
<accession>A0A4R5PPI3</accession>
<dbReference type="OrthoDB" id="7857027at2"/>
<evidence type="ECO:0000313" key="3">
    <source>
        <dbReference type="Proteomes" id="UP000295131"/>
    </source>
</evidence>
<feature type="transmembrane region" description="Helical" evidence="1">
    <location>
        <begin position="104"/>
        <end position="131"/>
    </location>
</feature>